<proteinExistence type="predicted"/>
<dbReference type="PATRIC" id="fig|294.131.peg.1361"/>
<dbReference type="GO" id="GO:0005886">
    <property type="term" value="C:plasma membrane"/>
    <property type="evidence" value="ECO:0007669"/>
    <property type="project" value="UniProtKB-SubCell"/>
</dbReference>
<gene>
    <name evidence="7" type="ORF">VC34_01295</name>
</gene>
<dbReference type="EMBL" id="LACD01000002">
    <property type="protein sequence ID" value="KJZ48364.1"/>
    <property type="molecule type" value="Genomic_DNA"/>
</dbReference>
<comment type="subcellular location">
    <subcellularLocation>
        <location evidence="1">Cell inner membrane</location>
    </subcellularLocation>
</comment>
<evidence type="ECO:0000313" key="7">
    <source>
        <dbReference type="EMBL" id="KJZ48364.1"/>
    </source>
</evidence>
<sequence length="295" mass="32665">MDKLKGALLVGALRLFALLPWRAVQAVGSVIGWVMWKTPNRSRDVVRINLAKCFPDMDPAERERLVGQSLKDIGKSLTESACAWIWPAQRSIDLVREVEGLDVLKDALASGKGVVGITSHLGNWEVLNHFYCSQCKPIIFYRPPKLKAVDDLLRKQRVQLGNRVAASTKEGILSVIKEVRKGGAVGIPADPEPSESAGIFVPFFATQALTSKFVPNMLAGGKAVGVFLHALRLPDGSGYKVILEAAPEAMYSTDTETSCAAMSQVVERYVRAYPSQYMWSMKRFKKRPPGEERWY</sequence>
<evidence type="ECO:0000256" key="1">
    <source>
        <dbReference type="ARBA" id="ARBA00004533"/>
    </source>
</evidence>
<dbReference type="PIRSF" id="PIRSF026649">
    <property type="entry name" value="MsbB"/>
    <property type="match status" value="1"/>
</dbReference>
<dbReference type="Proteomes" id="UP000033500">
    <property type="component" value="Unassembled WGS sequence"/>
</dbReference>
<keyword evidence="6 7" id="KW-0012">Acyltransferase</keyword>
<accession>A0A0F4TWE4</accession>
<evidence type="ECO:0000256" key="5">
    <source>
        <dbReference type="ARBA" id="ARBA00023136"/>
    </source>
</evidence>
<evidence type="ECO:0000256" key="3">
    <source>
        <dbReference type="ARBA" id="ARBA00022519"/>
    </source>
</evidence>
<protein>
    <submittedName>
        <fullName evidence="7">Lipid A biosynthesis lauroyl acyltransferase</fullName>
    </submittedName>
</protein>
<dbReference type="AlphaFoldDB" id="A0A0F4TWE4"/>
<keyword evidence="3" id="KW-0997">Cell inner membrane</keyword>
<comment type="caution">
    <text evidence="7">The sequence shown here is derived from an EMBL/GenBank/DDBJ whole genome shotgun (WGS) entry which is preliminary data.</text>
</comment>
<dbReference type="GO" id="GO:0016746">
    <property type="term" value="F:acyltransferase activity"/>
    <property type="evidence" value="ECO:0007669"/>
    <property type="project" value="UniProtKB-KW"/>
</dbReference>
<keyword evidence="4 7" id="KW-0808">Transferase</keyword>
<evidence type="ECO:0000313" key="8">
    <source>
        <dbReference type="Proteomes" id="UP000033500"/>
    </source>
</evidence>
<dbReference type="RefSeq" id="WP_046044918.1">
    <property type="nucleotide sequence ID" value="NZ_LACD01000002.1"/>
</dbReference>
<keyword evidence="2" id="KW-1003">Cell membrane</keyword>
<dbReference type="GO" id="GO:0009247">
    <property type="term" value="P:glycolipid biosynthetic process"/>
    <property type="evidence" value="ECO:0007669"/>
    <property type="project" value="UniProtKB-ARBA"/>
</dbReference>
<dbReference type="PANTHER" id="PTHR30606">
    <property type="entry name" value="LIPID A BIOSYNTHESIS LAUROYL ACYLTRANSFERASE"/>
    <property type="match status" value="1"/>
</dbReference>
<dbReference type="Pfam" id="PF03279">
    <property type="entry name" value="Lip_A_acyltrans"/>
    <property type="match status" value="1"/>
</dbReference>
<keyword evidence="5" id="KW-0472">Membrane</keyword>
<dbReference type="NCBIfam" id="NF004190">
    <property type="entry name" value="PRK05645.1"/>
    <property type="match status" value="1"/>
</dbReference>
<organism evidence="7 8">
    <name type="scientific">Pseudomonas fluorescens</name>
    <dbReference type="NCBI Taxonomy" id="294"/>
    <lineage>
        <taxon>Bacteria</taxon>
        <taxon>Pseudomonadati</taxon>
        <taxon>Pseudomonadota</taxon>
        <taxon>Gammaproteobacteria</taxon>
        <taxon>Pseudomonadales</taxon>
        <taxon>Pseudomonadaceae</taxon>
        <taxon>Pseudomonas</taxon>
    </lineage>
</organism>
<dbReference type="PANTHER" id="PTHR30606:SF10">
    <property type="entry name" value="PHOSPHATIDYLINOSITOL MANNOSIDE ACYLTRANSFERASE"/>
    <property type="match status" value="1"/>
</dbReference>
<dbReference type="InterPro" id="IPR004960">
    <property type="entry name" value="LipA_acyltrans"/>
</dbReference>
<name>A0A0F4TWE4_PSEFL</name>
<reference evidence="7 8" key="1">
    <citation type="submission" date="2015-03" db="EMBL/GenBank/DDBJ databases">
        <title>Comparative genomics of Pseudomonas insights into diversity of traits involved in vanlence and defense.</title>
        <authorList>
            <person name="Qin Y."/>
        </authorList>
    </citation>
    <scope>NUCLEOTIDE SEQUENCE [LARGE SCALE GENOMIC DNA]</scope>
    <source>
        <strain evidence="7 8">C3</strain>
    </source>
</reference>
<evidence type="ECO:0000256" key="2">
    <source>
        <dbReference type="ARBA" id="ARBA00022475"/>
    </source>
</evidence>
<evidence type="ECO:0000256" key="4">
    <source>
        <dbReference type="ARBA" id="ARBA00022679"/>
    </source>
</evidence>
<evidence type="ECO:0000256" key="6">
    <source>
        <dbReference type="ARBA" id="ARBA00023315"/>
    </source>
</evidence>
<dbReference type="CDD" id="cd07984">
    <property type="entry name" value="LPLAT_LABLAT-like"/>
    <property type="match status" value="1"/>
</dbReference>